<proteinExistence type="inferred from homology"/>
<keyword evidence="4 8" id="KW-0378">Hydrolase</keyword>
<evidence type="ECO:0000256" key="1">
    <source>
        <dbReference type="ARBA" id="ARBA00022722"/>
    </source>
</evidence>
<feature type="region of interest" description="Disordered" evidence="10">
    <location>
        <begin position="623"/>
        <end position="653"/>
    </location>
</feature>
<evidence type="ECO:0000256" key="7">
    <source>
        <dbReference type="ARBA" id="ARBA00023125"/>
    </source>
</evidence>
<dbReference type="InterPro" id="IPR007696">
    <property type="entry name" value="DNA_mismatch_repair_MutS_core"/>
</dbReference>
<dbReference type="InterPro" id="IPR036187">
    <property type="entry name" value="DNA_mismatch_repair_MutS_sf"/>
</dbReference>
<dbReference type="GO" id="GO:0045910">
    <property type="term" value="P:negative regulation of DNA recombination"/>
    <property type="evidence" value="ECO:0007669"/>
    <property type="project" value="InterPro"/>
</dbReference>
<dbReference type="EC" id="3.6.4.-" evidence="8"/>
<keyword evidence="3 8" id="KW-0547">Nucleotide-binding</keyword>
<dbReference type="GO" id="GO:0004519">
    <property type="term" value="F:endonuclease activity"/>
    <property type="evidence" value="ECO:0007669"/>
    <property type="project" value="UniProtKB-UniRule"/>
</dbReference>
<gene>
    <name evidence="8" type="primary">mutS2</name>
    <name evidence="8" type="synonym">rqcU</name>
    <name evidence="12" type="ORF">SAMN06296020_10112</name>
</gene>
<comment type="function">
    <text evidence="8">Endonuclease that is involved in the suppression of homologous recombination and thus may have a key role in the control of bacterial genetic diversity.</text>
</comment>
<evidence type="ECO:0000313" key="12">
    <source>
        <dbReference type="EMBL" id="SMP37718.1"/>
    </source>
</evidence>
<dbReference type="GO" id="GO:0006298">
    <property type="term" value="P:mismatch repair"/>
    <property type="evidence" value="ECO:0007669"/>
    <property type="project" value="InterPro"/>
</dbReference>
<comment type="function">
    <text evidence="8">Acts as a ribosome collision sensor, splitting the ribosome into its 2 subunits. Detects stalled/collided 70S ribosomes which it binds and splits by an ATP-hydrolysis driven conformational change. Acts upstream of the ribosome quality control system (RQC), a ribosome-associated complex that mediates the extraction of incompletely synthesized nascent chains from stalled ribosomes and their subsequent degradation. Probably generates substrates for RQC.</text>
</comment>
<feature type="domain" description="Smr" evidence="11">
    <location>
        <begin position="719"/>
        <end position="794"/>
    </location>
</feature>
<comment type="caution">
    <text evidence="12">The sequence shown here is derived from an EMBL/GenBank/DDBJ whole genome shotgun (WGS) entry which is preliminary data.</text>
</comment>
<evidence type="ECO:0000256" key="6">
    <source>
        <dbReference type="ARBA" id="ARBA00022884"/>
    </source>
</evidence>
<dbReference type="GO" id="GO:0016887">
    <property type="term" value="F:ATP hydrolysis activity"/>
    <property type="evidence" value="ECO:0007669"/>
    <property type="project" value="InterPro"/>
</dbReference>
<dbReference type="PANTHER" id="PTHR48466:SF2">
    <property type="entry name" value="OS10G0509000 PROTEIN"/>
    <property type="match status" value="1"/>
</dbReference>
<comment type="subunit">
    <text evidence="8">Homodimer. Binds to stalled ribosomes, contacting rRNA.</text>
</comment>
<keyword evidence="13" id="KW-1185">Reference proteome</keyword>
<dbReference type="GO" id="GO:0140664">
    <property type="term" value="F:ATP-dependent DNA damage sensor activity"/>
    <property type="evidence" value="ECO:0007669"/>
    <property type="project" value="InterPro"/>
</dbReference>
<dbReference type="SMART" id="SM00463">
    <property type="entry name" value="SMR"/>
    <property type="match status" value="1"/>
</dbReference>
<dbReference type="CDD" id="cd06503">
    <property type="entry name" value="ATP-synt_Fo_b"/>
    <property type="match status" value="1"/>
</dbReference>
<dbReference type="GO" id="GO:0019843">
    <property type="term" value="F:rRNA binding"/>
    <property type="evidence" value="ECO:0007669"/>
    <property type="project" value="UniProtKB-UniRule"/>
</dbReference>
<reference evidence="12" key="1">
    <citation type="submission" date="2017-05" db="EMBL/GenBank/DDBJ databases">
        <authorList>
            <person name="Varghese N."/>
            <person name="Submissions S."/>
        </authorList>
    </citation>
    <scope>NUCLEOTIDE SEQUENCE</scope>
    <source>
        <strain evidence="12">Su22</strain>
    </source>
</reference>
<evidence type="ECO:0000256" key="5">
    <source>
        <dbReference type="ARBA" id="ARBA00022840"/>
    </source>
</evidence>
<dbReference type="InterPro" id="IPR002625">
    <property type="entry name" value="Smr_dom"/>
</dbReference>
<dbReference type="Proteomes" id="UP001158066">
    <property type="component" value="Unassembled WGS sequence"/>
</dbReference>
<keyword evidence="2 8" id="KW-0699">rRNA-binding</keyword>
<keyword evidence="1 8" id="KW-0540">Nuclease</keyword>
<accession>A0AA45WSL1</accession>
<keyword evidence="6 8" id="KW-0694">RNA-binding</keyword>
<protein>
    <recommendedName>
        <fullName evidence="8">Endonuclease MutS2</fullName>
        <ecNumber evidence="8">3.1.-.-</ecNumber>
    </recommendedName>
    <alternativeName>
        <fullName evidence="8">Ribosome-associated protein quality control-upstream factor</fullName>
        <shortName evidence="8">RQC-upstream factor</shortName>
        <shortName evidence="8">RqcU</shortName>
        <ecNumber evidence="8">3.6.4.-</ecNumber>
    </alternativeName>
</protein>
<dbReference type="InterPro" id="IPR036063">
    <property type="entry name" value="Smr_dom_sf"/>
</dbReference>
<dbReference type="GO" id="GO:0030983">
    <property type="term" value="F:mismatched DNA binding"/>
    <property type="evidence" value="ECO:0007669"/>
    <property type="project" value="InterPro"/>
</dbReference>
<sequence>MNQRTLRVLEYDKIIEMLGLECQSPLGQQLAESTTPETELLRIRELQQETSEAESLIMQKGPIPLSGLQDISVLLRRADIGAALDPGQLLVVARQLSLARKCRSHMQSIDQREKLSRIHSLVSQVQSVKALEERITSCIISDSEVSDQASLLLRQIRKQIQQKNEAVKSKLNQMIQSVKTQKYLQDPIVTIRQGRYVIPVRHEYRNMVPGLVHDQSSSGATLFIEPMAVVELNNQLKELKLKEELEVERILMELTDEVASHALALSDNQEKLQFLDYWMAKGLLSVKMKAVEPSVVDNQVIHLRNARHPLIDLKQVVPNNILIGEKYNALVITGPNTGGKTVALKTAGLFILMAQSGLHLPADYGTTVGVFHEVFADIGDEQSIEQSLSTFSSHMTNIVEILQHFTGRSLVLLDELGAGTDPDEGAALAMAILDHLIRASATVVATTHYSELKQYALTNERVENACVEFDIATLSPTYRLLIGIPGKSNAFEISKKLGINEHIVENARKLLTTENVAFEDVLQTIETNRVEIEKELKMASDARIDAEKILGQAKAQKFKLEEQREAILAAARREAQQLLKKTKAEVDQTILELRKAQDAAHQQSLGRETEKIRNRIREQLDEVQGGEPDFLLSNESDDRSQSREKSFKKGDEVRIPSLNQTGSIISIDSNNENALVLMGMMKMTLPISNLVKENRKQQHIQKGVQRIIKSKAETSKADIDVRGTDLEEALYLADKFLDDAYLSGREQVTIIHGVGTGVLKRGIQTMLSGHRLVSKYRDGQYGEGGAGVTIATFKKS</sequence>
<evidence type="ECO:0000256" key="3">
    <source>
        <dbReference type="ARBA" id="ARBA00022741"/>
    </source>
</evidence>
<dbReference type="Pfam" id="PF20297">
    <property type="entry name" value="MSSS"/>
    <property type="match status" value="1"/>
</dbReference>
<dbReference type="Gene3D" id="3.30.1370.110">
    <property type="match status" value="1"/>
</dbReference>
<keyword evidence="7 8" id="KW-0238">DNA-binding</keyword>
<dbReference type="GO" id="GO:0043023">
    <property type="term" value="F:ribosomal large subunit binding"/>
    <property type="evidence" value="ECO:0007669"/>
    <property type="project" value="UniProtKB-UniRule"/>
</dbReference>
<dbReference type="SUPFAM" id="SSF160443">
    <property type="entry name" value="SMR domain-like"/>
    <property type="match status" value="1"/>
</dbReference>
<dbReference type="AlphaFoldDB" id="A0AA45WSL1"/>
<dbReference type="CDD" id="cd03280">
    <property type="entry name" value="ABC_MutS2"/>
    <property type="match status" value="1"/>
</dbReference>
<keyword evidence="9" id="KW-0175">Coiled coil</keyword>
<dbReference type="EC" id="3.1.-.-" evidence="8"/>
<dbReference type="PANTHER" id="PTHR48466">
    <property type="entry name" value="OS10G0509000 PROTEIN-RELATED"/>
    <property type="match status" value="1"/>
</dbReference>
<dbReference type="InterPro" id="IPR000432">
    <property type="entry name" value="DNA_mismatch_repair_MutS_C"/>
</dbReference>
<dbReference type="InterPro" id="IPR046893">
    <property type="entry name" value="MSSS"/>
</dbReference>
<dbReference type="Pfam" id="PF00488">
    <property type="entry name" value="MutS_V"/>
    <property type="match status" value="1"/>
</dbReference>
<comment type="similarity">
    <text evidence="8">Belongs to the DNA mismatch repair MutS family. MutS2 subfamily.</text>
</comment>
<evidence type="ECO:0000313" key="13">
    <source>
        <dbReference type="Proteomes" id="UP001158066"/>
    </source>
</evidence>
<dbReference type="FunFam" id="3.40.50.300:FF:000830">
    <property type="entry name" value="Endonuclease MutS2"/>
    <property type="match status" value="1"/>
</dbReference>
<dbReference type="NCBIfam" id="TIGR01069">
    <property type="entry name" value="mutS2"/>
    <property type="match status" value="1"/>
</dbReference>
<dbReference type="InterPro" id="IPR045076">
    <property type="entry name" value="MutS"/>
</dbReference>
<dbReference type="GO" id="GO:0005524">
    <property type="term" value="F:ATP binding"/>
    <property type="evidence" value="ECO:0007669"/>
    <property type="project" value="UniProtKB-UniRule"/>
</dbReference>
<dbReference type="SMART" id="SM00533">
    <property type="entry name" value="MUTSd"/>
    <property type="match status" value="1"/>
</dbReference>
<keyword evidence="8" id="KW-0255">Endonuclease</keyword>
<dbReference type="SMART" id="SM00534">
    <property type="entry name" value="MUTSac"/>
    <property type="match status" value="1"/>
</dbReference>
<feature type="compositionally biased region" description="Basic and acidic residues" evidence="10">
    <location>
        <begin position="636"/>
        <end position="653"/>
    </location>
</feature>
<dbReference type="PROSITE" id="PS00486">
    <property type="entry name" value="DNA_MISMATCH_REPAIR_2"/>
    <property type="match status" value="1"/>
</dbReference>
<evidence type="ECO:0000256" key="2">
    <source>
        <dbReference type="ARBA" id="ARBA00022730"/>
    </source>
</evidence>
<dbReference type="GO" id="GO:0072344">
    <property type="term" value="P:rescue of stalled ribosome"/>
    <property type="evidence" value="ECO:0007669"/>
    <property type="project" value="UniProtKB-UniRule"/>
</dbReference>
<dbReference type="Pfam" id="PF01713">
    <property type="entry name" value="Smr"/>
    <property type="match status" value="1"/>
</dbReference>
<dbReference type="PROSITE" id="PS50828">
    <property type="entry name" value="SMR"/>
    <property type="match status" value="1"/>
</dbReference>
<evidence type="ECO:0000256" key="9">
    <source>
        <dbReference type="SAM" id="Coils"/>
    </source>
</evidence>
<dbReference type="PIRSF" id="PIRSF005814">
    <property type="entry name" value="MutS_YshD"/>
    <property type="match status" value="1"/>
</dbReference>
<dbReference type="InterPro" id="IPR005747">
    <property type="entry name" value="MutS2"/>
</dbReference>
<keyword evidence="5 8" id="KW-0067">ATP-binding</keyword>
<dbReference type="InterPro" id="IPR027417">
    <property type="entry name" value="P-loop_NTPase"/>
</dbReference>
<dbReference type="RefSeq" id="WP_283407381.1">
    <property type="nucleotide sequence ID" value="NZ_FXUF01000001.1"/>
</dbReference>
<evidence type="ECO:0000256" key="8">
    <source>
        <dbReference type="HAMAP-Rule" id="MF_00092"/>
    </source>
</evidence>
<dbReference type="SUPFAM" id="SSF48334">
    <property type="entry name" value="DNA repair protein MutS, domain III"/>
    <property type="match status" value="1"/>
</dbReference>
<dbReference type="Gene3D" id="3.40.50.300">
    <property type="entry name" value="P-loop containing nucleotide triphosphate hydrolases"/>
    <property type="match status" value="1"/>
</dbReference>
<evidence type="ECO:0000256" key="4">
    <source>
        <dbReference type="ARBA" id="ARBA00022801"/>
    </source>
</evidence>
<feature type="coiled-coil region" evidence="9">
    <location>
        <begin position="572"/>
        <end position="599"/>
    </location>
</feature>
<dbReference type="SUPFAM" id="SSF52540">
    <property type="entry name" value="P-loop containing nucleoside triphosphate hydrolases"/>
    <property type="match status" value="1"/>
</dbReference>
<evidence type="ECO:0000259" key="11">
    <source>
        <dbReference type="PROSITE" id="PS50828"/>
    </source>
</evidence>
<organism evidence="12 13">
    <name type="scientific">Anoxynatronum buryatiense</name>
    <dbReference type="NCBI Taxonomy" id="489973"/>
    <lineage>
        <taxon>Bacteria</taxon>
        <taxon>Bacillati</taxon>
        <taxon>Bacillota</taxon>
        <taxon>Clostridia</taxon>
        <taxon>Eubacteriales</taxon>
        <taxon>Clostridiaceae</taxon>
        <taxon>Anoxynatronum</taxon>
    </lineage>
</organism>
<dbReference type="HAMAP" id="MF_00092">
    <property type="entry name" value="MutS2"/>
    <property type="match status" value="1"/>
</dbReference>
<evidence type="ECO:0000256" key="10">
    <source>
        <dbReference type="SAM" id="MobiDB-lite"/>
    </source>
</evidence>
<name>A0AA45WSL1_9CLOT</name>
<feature type="binding site" evidence="8">
    <location>
        <begin position="334"/>
        <end position="341"/>
    </location>
    <ligand>
        <name>ATP</name>
        <dbReference type="ChEBI" id="CHEBI:30616"/>
    </ligand>
</feature>
<dbReference type="EMBL" id="FXUF01000001">
    <property type="protein sequence ID" value="SMP37718.1"/>
    <property type="molecule type" value="Genomic_DNA"/>
</dbReference>